<evidence type="ECO:0000313" key="3">
    <source>
        <dbReference type="Proteomes" id="UP000199139"/>
    </source>
</evidence>
<evidence type="ECO:0000256" key="1">
    <source>
        <dbReference type="SAM" id="Phobius"/>
    </source>
</evidence>
<keyword evidence="1" id="KW-0812">Transmembrane</keyword>
<evidence type="ECO:0000313" key="2">
    <source>
        <dbReference type="EMBL" id="SFS36154.1"/>
    </source>
</evidence>
<feature type="transmembrane region" description="Helical" evidence="1">
    <location>
        <begin position="90"/>
        <end position="112"/>
    </location>
</feature>
<proteinExistence type="predicted"/>
<feature type="transmembrane region" description="Helical" evidence="1">
    <location>
        <begin position="61"/>
        <end position="83"/>
    </location>
</feature>
<dbReference type="AlphaFoldDB" id="A0A1I6P7J0"/>
<keyword evidence="1" id="KW-0472">Membrane</keyword>
<accession>A0A1I6P7J0</accession>
<feature type="transmembrane region" description="Helical" evidence="1">
    <location>
        <begin position="20"/>
        <end position="41"/>
    </location>
</feature>
<name>A0A1I6P7J0_9BACI</name>
<dbReference type="Proteomes" id="UP000199139">
    <property type="component" value="Unassembled WGS sequence"/>
</dbReference>
<dbReference type="InterPro" id="IPR038750">
    <property type="entry name" value="YczE/YyaS-like"/>
</dbReference>
<dbReference type="STRING" id="306541.SAMN05421668_101252"/>
<protein>
    <recommendedName>
        <fullName evidence="4">Membrane protein YczE</fullName>
    </recommendedName>
</protein>
<reference evidence="2 3" key="1">
    <citation type="submission" date="2016-10" db="EMBL/GenBank/DDBJ databases">
        <authorList>
            <person name="de Groot N.N."/>
        </authorList>
    </citation>
    <scope>NUCLEOTIDE SEQUENCE [LARGE SCALE GENOMIC DNA]</scope>
    <source>
        <strain evidence="2 3">DSM 17074</strain>
    </source>
</reference>
<dbReference type="Pfam" id="PF19700">
    <property type="entry name" value="DUF6198"/>
    <property type="match status" value="1"/>
</dbReference>
<evidence type="ECO:0008006" key="4">
    <source>
        <dbReference type="Google" id="ProtNLM"/>
    </source>
</evidence>
<gene>
    <name evidence="2" type="ORF">SAMN05421668_101252</name>
</gene>
<keyword evidence="1" id="KW-1133">Transmembrane helix</keyword>
<dbReference type="RefSeq" id="WP_082394378.1">
    <property type="nucleotide sequence ID" value="NZ_FPAI01000001.1"/>
</dbReference>
<dbReference type="OrthoDB" id="154912at2"/>
<dbReference type="EMBL" id="FPAI01000001">
    <property type="protein sequence ID" value="SFS36154.1"/>
    <property type="molecule type" value="Genomic_DNA"/>
</dbReference>
<sequence>MSSNQTNKMNESPYTLKSYLIRLFVFTGGLYLLAFGVSVIIKANLGTATWDVLHIGLSENFGLSIGRWVQIVGVLMVILTSFLEKKRIQVGSVLNIVFVGFFLNQILAADFIPAPTTLSLRVMMLLLGVGIMGIGSGMYVSSKIGAGPRDGMTLYISKRFSLSIGTSRTILETLALTSGWLLGGPVAIGTFVTVPLIGPIMQRSLGVWTKILVKVA</sequence>
<organism evidence="2 3">
    <name type="scientific">Halolactibacillus miurensis</name>
    <dbReference type="NCBI Taxonomy" id="306541"/>
    <lineage>
        <taxon>Bacteria</taxon>
        <taxon>Bacillati</taxon>
        <taxon>Bacillota</taxon>
        <taxon>Bacilli</taxon>
        <taxon>Bacillales</taxon>
        <taxon>Bacillaceae</taxon>
        <taxon>Halolactibacillus</taxon>
    </lineage>
</organism>
<dbReference type="PANTHER" id="PTHR40078">
    <property type="entry name" value="INTEGRAL MEMBRANE PROTEIN-RELATED"/>
    <property type="match status" value="1"/>
</dbReference>
<dbReference type="PANTHER" id="PTHR40078:SF1">
    <property type="entry name" value="INTEGRAL MEMBRANE PROTEIN"/>
    <property type="match status" value="1"/>
</dbReference>
<feature type="transmembrane region" description="Helical" evidence="1">
    <location>
        <begin position="118"/>
        <end position="140"/>
    </location>
</feature>